<dbReference type="Proteomes" id="UP000000646">
    <property type="component" value="Chromosome"/>
</dbReference>
<evidence type="ECO:0000256" key="6">
    <source>
        <dbReference type="ARBA" id="ARBA00023288"/>
    </source>
</evidence>
<feature type="chain" id="PRO_5002617471" evidence="8">
    <location>
        <begin position="21"/>
        <end position="256"/>
    </location>
</feature>
<dbReference type="RefSeq" id="WP_002857015.1">
    <property type="nucleotide sequence ID" value="NC_008787.1"/>
</dbReference>
<organism evidence="9 10">
    <name type="scientific">Campylobacter jejuni subsp. jejuni serotype O:23/36 (strain 81-176)</name>
    <dbReference type="NCBI Taxonomy" id="354242"/>
    <lineage>
        <taxon>Bacteria</taxon>
        <taxon>Pseudomonadati</taxon>
        <taxon>Campylobacterota</taxon>
        <taxon>Epsilonproteobacteria</taxon>
        <taxon>Campylobacterales</taxon>
        <taxon>Campylobacteraceae</taxon>
        <taxon>Campylobacter</taxon>
    </lineage>
</organism>
<evidence type="ECO:0000256" key="8">
    <source>
        <dbReference type="SAM" id="SignalP"/>
    </source>
</evidence>
<dbReference type="PANTHER" id="PTHR30429:SF0">
    <property type="entry name" value="METHIONINE-BINDING LIPOPROTEIN METQ"/>
    <property type="match status" value="1"/>
</dbReference>
<dbReference type="PIRSF" id="PIRSF002854">
    <property type="entry name" value="MetQ"/>
    <property type="match status" value="1"/>
</dbReference>
<evidence type="ECO:0000256" key="7">
    <source>
        <dbReference type="PIRSR" id="PIRSR002854-1"/>
    </source>
</evidence>
<dbReference type="InterPro" id="IPR004872">
    <property type="entry name" value="Lipoprotein_NlpA"/>
</dbReference>
<proteinExistence type="inferred from homology"/>
<dbReference type="EMBL" id="CP000538">
    <property type="protein sequence ID" value="EAQ72287.1"/>
    <property type="molecule type" value="Genomic_DNA"/>
</dbReference>
<sequence length="256" mass="28902">MNLFKIIILACILNLSSLFAQNITIGATPNPFGSLLELMKDDFKNKGYELKIVEFSDYILPNRALEEKELDANLYQHKPFLEEYNLKKGSNLIATTPVLIAPVGVYSKKIKNLENLKEGARVAIPNDATNESRALELLEKAKLIELNKNTLKTPLDINKNPKKLKFIELKAAQLPRALDDVDIAIINSNFALGAGLNPSKDTIFREDKNSPYVNYVVVRSEDKNSEKTKVIDEILRSDKFKAIINEHYKDILIPAF</sequence>
<keyword evidence="6 9" id="KW-0449">Lipoprotein</keyword>
<keyword evidence="3 8" id="KW-0732">Signal</keyword>
<feature type="lipid moiety-binding region" description="S-diacylglycerol cysteine" evidence="7">
    <location>
        <position position="11"/>
    </location>
</feature>
<keyword evidence="4" id="KW-0472">Membrane</keyword>
<keyword evidence="5" id="KW-0564">Palmitate</keyword>
<evidence type="ECO:0000313" key="10">
    <source>
        <dbReference type="Proteomes" id="UP000000646"/>
    </source>
</evidence>
<dbReference type="eggNOG" id="COG1464">
    <property type="taxonomic scope" value="Bacteria"/>
</dbReference>
<dbReference type="KEGG" id="cjj:CJJ81176_0792"/>
<dbReference type="Pfam" id="PF03180">
    <property type="entry name" value="Lipoprotein_9"/>
    <property type="match status" value="1"/>
</dbReference>
<evidence type="ECO:0000256" key="3">
    <source>
        <dbReference type="ARBA" id="ARBA00022729"/>
    </source>
</evidence>
<dbReference type="Gene3D" id="3.40.190.10">
    <property type="entry name" value="Periplasmic binding protein-like II"/>
    <property type="match status" value="2"/>
</dbReference>
<evidence type="ECO:0000256" key="1">
    <source>
        <dbReference type="ARBA" id="ARBA00004635"/>
    </source>
</evidence>
<comment type="subcellular location">
    <subcellularLocation>
        <location evidence="1">Membrane</location>
        <topology evidence="1">Lipid-anchor</topology>
    </subcellularLocation>
</comment>
<evidence type="ECO:0000256" key="5">
    <source>
        <dbReference type="ARBA" id="ARBA00023139"/>
    </source>
</evidence>
<protein>
    <submittedName>
        <fullName evidence="9">Lipoprotein, NLPA family</fullName>
    </submittedName>
</protein>
<comment type="similarity">
    <text evidence="2">Belongs to the NlpA lipoprotein family.</text>
</comment>
<dbReference type="GO" id="GO:0016020">
    <property type="term" value="C:membrane"/>
    <property type="evidence" value="ECO:0007669"/>
    <property type="project" value="UniProtKB-SubCell"/>
</dbReference>
<evidence type="ECO:0000313" key="9">
    <source>
        <dbReference type="EMBL" id="EAQ72287.1"/>
    </source>
</evidence>
<accession>A0A0H3PHE2</accession>
<gene>
    <name evidence="9" type="ordered locus">CJJ81176_0792</name>
</gene>
<dbReference type="SUPFAM" id="SSF53850">
    <property type="entry name" value="Periplasmic binding protein-like II"/>
    <property type="match status" value="1"/>
</dbReference>
<name>A0A0H3PHE2_CAMJJ</name>
<dbReference type="PANTHER" id="PTHR30429">
    <property type="entry name" value="D-METHIONINE-BINDING LIPOPROTEIN METQ"/>
    <property type="match status" value="1"/>
</dbReference>
<dbReference type="HOGENOM" id="CLU_067080_0_0_7"/>
<feature type="signal peptide" evidence="8">
    <location>
        <begin position="1"/>
        <end position="20"/>
    </location>
</feature>
<dbReference type="AlphaFoldDB" id="A0A0H3PHE2"/>
<reference evidence="10" key="1">
    <citation type="submission" date="2006-12" db="EMBL/GenBank/DDBJ databases">
        <authorList>
            <person name="Fouts D.E."/>
            <person name="Nelson K.E."/>
            <person name="Sebastian Y."/>
        </authorList>
    </citation>
    <scope>NUCLEOTIDE SEQUENCE [LARGE SCALE GENOMIC DNA]</scope>
    <source>
        <strain evidence="10">81-176</strain>
    </source>
</reference>
<evidence type="ECO:0000256" key="4">
    <source>
        <dbReference type="ARBA" id="ARBA00023136"/>
    </source>
</evidence>
<evidence type="ECO:0000256" key="2">
    <source>
        <dbReference type="ARBA" id="ARBA00008973"/>
    </source>
</evidence>